<dbReference type="PANTHER" id="PTHR43297">
    <property type="entry name" value="OLIGOPEPTIDE TRANSPORT ATP-BINDING PROTEIN APPD"/>
    <property type="match status" value="1"/>
</dbReference>
<evidence type="ECO:0000256" key="6">
    <source>
        <dbReference type="ARBA" id="ARBA00022840"/>
    </source>
</evidence>
<evidence type="ECO:0000256" key="5">
    <source>
        <dbReference type="ARBA" id="ARBA00022741"/>
    </source>
</evidence>
<dbReference type="Gene3D" id="3.40.50.300">
    <property type="entry name" value="P-loop containing nucleotide triphosphate hydrolases"/>
    <property type="match status" value="1"/>
</dbReference>
<evidence type="ECO:0000256" key="7">
    <source>
        <dbReference type="ARBA" id="ARBA00023136"/>
    </source>
</evidence>
<evidence type="ECO:0000256" key="3">
    <source>
        <dbReference type="ARBA" id="ARBA00022448"/>
    </source>
</evidence>
<dbReference type="NCBIfam" id="TIGR01727">
    <property type="entry name" value="oligo_HPY"/>
    <property type="match status" value="1"/>
</dbReference>
<name>A0A366F826_9HYPH</name>
<comment type="caution">
    <text evidence="9">The sequence shown here is derived from an EMBL/GenBank/DDBJ whole genome shotgun (WGS) entry which is preliminary data.</text>
</comment>
<accession>A0A366F826</accession>
<evidence type="ECO:0000313" key="9">
    <source>
        <dbReference type="EMBL" id="RBP09919.1"/>
    </source>
</evidence>
<dbReference type="InterPro" id="IPR013563">
    <property type="entry name" value="Oligopep_ABC_C"/>
</dbReference>
<keyword evidence="10" id="KW-1185">Reference proteome</keyword>
<dbReference type="EMBL" id="QNRK01000020">
    <property type="protein sequence ID" value="RBP09919.1"/>
    <property type="molecule type" value="Genomic_DNA"/>
</dbReference>
<dbReference type="InterPro" id="IPR027417">
    <property type="entry name" value="P-loop_NTPase"/>
</dbReference>
<reference evidence="9 10" key="1">
    <citation type="submission" date="2018-06" db="EMBL/GenBank/DDBJ databases">
        <title>Genomic Encyclopedia of Type Strains, Phase IV (KMG-IV): sequencing the most valuable type-strain genomes for metagenomic binning, comparative biology and taxonomic classification.</title>
        <authorList>
            <person name="Goeker M."/>
        </authorList>
    </citation>
    <scope>NUCLEOTIDE SEQUENCE [LARGE SCALE GENOMIC DNA]</scope>
    <source>
        <strain evidence="9 10">DSM 24875</strain>
    </source>
</reference>
<dbReference type="GO" id="GO:0015833">
    <property type="term" value="P:peptide transport"/>
    <property type="evidence" value="ECO:0007669"/>
    <property type="project" value="InterPro"/>
</dbReference>
<dbReference type="SUPFAM" id="SSF52540">
    <property type="entry name" value="P-loop containing nucleoside triphosphate hydrolases"/>
    <property type="match status" value="1"/>
</dbReference>
<dbReference type="RefSeq" id="WP_113890656.1">
    <property type="nucleotide sequence ID" value="NZ_QNRK01000020.1"/>
</dbReference>
<organism evidence="9 10">
    <name type="scientific">Roseiarcus fermentans</name>
    <dbReference type="NCBI Taxonomy" id="1473586"/>
    <lineage>
        <taxon>Bacteria</taxon>
        <taxon>Pseudomonadati</taxon>
        <taxon>Pseudomonadota</taxon>
        <taxon>Alphaproteobacteria</taxon>
        <taxon>Hyphomicrobiales</taxon>
        <taxon>Roseiarcaceae</taxon>
        <taxon>Roseiarcus</taxon>
    </lineage>
</organism>
<evidence type="ECO:0000313" key="10">
    <source>
        <dbReference type="Proteomes" id="UP000253529"/>
    </source>
</evidence>
<keyword evidence="3" id="KW-0813">Transport</keyword>
<dbReference type="GO" id="GO:0005886">
    <property type="term" value="C:plasma membrane"/>
    <property type="evidence" value="ECO:0007669"/>
    <property type="project" value="UniProtKB-SubCell"/>
</dbReference>
<evidence type="ECO:0000259" key="8">
    <source>
        <dbReference type="Pfam" id="PF08352"/>
    </source>
</evidence>
<keyword evidence="5" id="KW-0547">Nucleotide-binding</keyword>
<evidence type="ECO:0000256" key="2">
    <source>
        <dbReference type="ARBA" id="ARBA00005417"/>
    </source>
</evidence>
<evidence type="ECO:0000256" key="4">
    <source>
        <dbReference type="ARBA" id="ARBA00022475"/>
    </source>
</evidence>
<dbReference type="InterPro" id="IPR050388">
    <property type="entry name" value="ABC_Ni/Peptide_Import"/>
</dbReference>
<evidence type="ECO:0000256" key="1">
    <source>
        <dbReference type="ARBA" id="ARBA00004417"/>
    </source>
</evidence>
<dbReference type="Pfam" id="PF08352">
    <property type="entry name" value="oligo_HPY"/>
    <property type="match status" value="1"/>
</dbReference>
<feature type="domain" description="Oligopeptide/dipeptide ABC transporter C-terminal" evidence="8">
    <location>
        <begin position="17"/>
        <end position="85"/>
    </location>
</feature>
<dbReference type="AlphaFoldDB" id="A0A366F826"/>
<proteinExistence type="inferred from homology"/>
<dbReference type="Proteomes" id="UP000253529">
    <property type="component" value="Unassembled WGS sequence"/>
</dbReference>
<comment type="subcellular location">
    <subcellularLocation>
        <location evidence="1">Cell inner membrane</location>
        <topology evidence="1">Peripheral membrane protein</topology>
    </subcellularLocation>
</comment>
<dbReference type="PANTHER" id="PTHR43297:SF2">
    <property type="entry name" value="DIPEPTIDE TRANSPORT ATP-BINDING PROTEIN DPPD"/>
    <property type="match status" value="1"/>
</dbReference>
<gene>
    <name evidence="9" type="ORF">DFR50_120119</name>
</gene>
<comment type="similarity">
    <text evidence="2">Belongs to the ABC transporter superfamily.</text>
</comment>
<keyword evidence="6 9" id="KW-0067">ATP-binding</keyword>
<sequence>MRAFANHVGILYLGRLIETGPTRALFERPAHPYTRSLLAAVPVVSDEEEALKPREPVAEGEVPNPANMPGGCVFHTRCPHVMAICRSQIPGPEQVGPEHVAHCHLLRPLEAQAAPFAQMPQESRG</sequence>
<dbReference type="OrthoDB" id="9815712at2"/>
<keyword evidence="7" id="KW-0472">Membrane</keyword>
<protein>
    <submittedName>
        <fullName evidence="9">Oligopeptide/dipeptide ABC transporter ATP-binding protein</fullName>
    </submittedName>
</protein>
<dbReference type="GO" id="GO:0005524">
    <property type="term" value="F:ATP binding"/>
    <property type="evidence" value="ECO:0007669"/>
    <property type="project" value="UniProtKB-KW"/>
</dbReference>
<keyword evidence="4" id="KW-1003">Cell membrane</keyword>